<evidence type="ECO:0000313" key="2">
    <source>
        <dbReference type="EMBL" id="MBW0461671.1"/>
    </source>
</evidence>
<comment type="caution">
    <text evidence="2">The sequence shown here is derived from an EMBL/GenBank/DDBJ whole genome shotgun (WGS) entry which is preliminary data.</text>
</comment>
<evidence type="ECO:0000313" key="3">
    <source>
        <dbReference type="Proteomes" id="UP000765509"/>
    </source>
</evidence>
<dbReference type="EMBL" id="AVOT02000199">
    <property type="protein sequence ID" value="MBW0461671.1"/>
    <property type="molecule type" value="Genomic_DNA"/>
</dbReference>
<feature type="region of interest" description="Disordered" evidence="1">
    <location>
        <begin position="64"/>
        <end position="91"/>
    </location>
</feature>
<dbReference type="AlphaFoldDB" id="A0A9Q3BA66"/>
<dbReference type="OrthoDB" id="2273864at2759"/>
<keyword evidence="3" id="KW-1185">Reference proteome</keyword>
<dbReference type="Proteomes" id="UP000765509">
    <property type="component" value="Unassembled WGS sequence"/>
</dbReference>
<gene>
    <name evidence="2" type="ORF">O181_001386</name>
</gene>
<evidence type="ECO:0000256" key="1">
    <source>
        <dbReference type="SAM" id="MobiDB-lite"/>
    </source>
</evidence>
<accession>A0A9Q3BA66</accession>
<reference evidence="2" key="1">
    <citation type="submission" date="2021-03" db="EMBL/GenBank/DDBJ databases">
        <title>Draft genome sequence of rust myrtle Austropuccinia psidii MF-1, a brazilian biotype.</title>
        <authorList>
            <person name="Quecine M.C."/>
            <person name="Pachon D.M.R."/>
            <person name="Bonatelli M.L."/>
            <person name="Correr F.H."/>
            <person name="Franceschini L.M."/>
            <person name="Leite T.F."/>
            <person name="Margarido G.R.A."/>
            <person name="Almeida C.A."/>
            <person name="Ferrarezi J.A."/>
            <person name="Labate C.A."/>
        </authorList>
    </citation>
    <scope>NUCLEOTIDE SEQUENCE</scope>
    <source>
        <strain evidence="2">MF-1</strain>
    </source>
</reference>
<organism evidence="2 3">
    <name type="scientific">Austropuccinia psidii MF-1</name>
    <dbReference type="NCBI Taxonomy" id="1389203"/>
    <lineage>
        <taxon>Eukaryota</taxon>
        <taxon>Fungi</taxon>
        <taxon>Dikarya</taxon>
        <taxon>Basidiomycota</taxon>
        <taxon>Pucciniomycotina</taxon>
        <taxon>Pucciniomycetes</taxon>
        <taxon>Pucciniales</taxon>
        <taxon>Sphaerophragmiaceae</taxon>
        <taxon>Austropuccinia</taxon>
    </lineage>
</organism>
<proteinExistence type="predicted"/>
<name>A0A9Q3BA66_9BASI</name>
<sequence length="91" mass="10433">MFSDTADQIQKEVWKDKYYRGVLQKLARGESVKDYSLEPQAKLQLFKDKVVILRNQELQMDILQNHHDSPLAGHPGQRRPSSSLRGISVGL</sequence>
<protein>
    <submittedName>
        <fullName evidence="2">Uncharacterized protein</fullName>
    </submittedName>
</protein>